<dbReference type="EC" id="3.1.1.11" evidence="4"/>
<comment type="similarity">
    <text evidence="3">Belongs to the pectinesterase family.</text>
</comment>
<dbReference type="UniPathway" id="UPA00545">
    <property type="reaction ID" value="UER00823"/>
</dbReference>
<protein>
    <recommendedName>
        <fullName evidence="4">pectinesterase</fullName>
        <ecNumber evidence="4">3.1.1.11</ecNumber>
    </recommendedName>
</protein>
<evidence type="ECO:0000256" key="4">
    <source>
        <dbReference type="ARBA" id="ARBA00013229"/>
    </source>
</evidence>
<feature type="chain" id="PRO_5019441553" description="pectinesterase" evidence="9">
    <location>
        <begin position="25"/>
        <end position="381"/>
    </location>
</feature>
<dbReference type="GO" id="GO:0042545">
    <property type="term" value="P:cell wall modification"/>
    <property type="evidence" value="ECO:0007669"/>
    <property type="project" value="InterPro"/>
</dbReference>
<dbReference type="InterPro" id="IPR000070">
    <property type="entry name" value="Pectinesterase_cat"/>
</dbReference>
<dbReference type="InterPro" id="IPR012334">
    <property type="entry name" value="Pectin_lyas_fold"/>
</dbReference>
<gene>
    <name evidence="11" type="ORF">D0Y65_036388</name>
</gene>
<keyword evidence="8" id="KW-1133">Transmembrane helix</keyword>
<proteinExistence type="inferred from homology"/>
<comment type="pathway">
    <text evidence="2">Glycan metabolism; pectin degradation; 2-dehydro-3-deoxy-D-gluconate from pectin: step 1/5.</text>
</comment>
<keyword evidence="9" id="KW-0732">Signal</keyword>
<dbReference type="GO" id="GO:0030599">
    <property type="term" value="F:pectinesterase activity"/>
    <property type="evidence" value="ECO:0007669"/>
    <property type="project" value="UniProtKB-EC"/>
</dbReference>
<dbReference type="EMBL" id="QZWG01000013">
    <property type="protein sequence ID" value="RZB71989.1"/>
    <property type="molecule type" value="Genomic_DNA"/>
</dbReference>
<feature type="signal peptide" evidence="9">
    <location>
        <begin position="1"/>
        <end position="24"/>
    </location>
</feature>
<keyword evidence="5" id="KW-0134">Cell wall</keyword>
<dbReference type="PANTHER" id="PTHR31321">
    <property type="entry name" value="ACYL-COA THIOESTER HYDROLASE YBHC-RELATED"/>
    <property type="match status" value="1"/>
</dbReference>
<dbReference type="Proteomes" id="UP000289340">
    <property type="component" value="Chromosome 13"/>
</dbReference>
<evidence type="ECO:0000256" key="6">
    <source>
        <dbReference type="ARBA" id="ARBA00022801"/>
    </source>
</evidence>
<dbReference type="PANTHER" id="PTHR31321:SF126">
    <property type="entry name" value="PECTINESTERASE"/>
    <property type="match status" value="1"/>
</dbReference>
<accession>A0A445HEH3</accession>
<keyword evidence="8" id="KW-0472">Membrane</keyword>
<evidence type="ECO:0000256" key="9">
    <source>
        <dbReference type="SAM" id="SignalP"/>
    </source>
</evidence>
<evidence type="ECO:0000256" key="3">
    <source>
        <dbReference type="ARBA" id="ARBA00008891"/>
    </source>
</evidence>
<evidence type="ECO:0000256" key="1">
    <source>
        <dbReference type="ARBA" id="ARBA00004191"/>
    </source>
</evidence>
<organism evidence="11 12">
    <name type="scientific">Glycine soja</name>
    <name type="common">Wild soybean</name>
    <dbReference type="NCBI Taxonomy" id="3848"/>
    <lineage>
        <taxon>Eukaryota</taxon>
        <taxon>Viridiplantae</taxon>
        <taxon>Streptophyta</taxon>
        <taxon>Embryophyta</taxon>
        <taxon>Tracheophyta</taxon>
        <taxon>Spermatophyta</taxon>
        <taxon>Magnoliopsida</taxon>
        <taxon>eudicotyledons</taxon>
        <taxon>Gunneridae</taxon>
        <taxon>Pentapetalae</taxon>
        <taxon>rosids</taxon>
        <taxon>fabids</taxon>
        <taxon>Fabales</taxon>
        <taxon>Fabaceae</taxon>
        <taxon>Papilionoideae</taxon>
        <taxon>50 kb inversion clade</taxon>
        <taxon>NPAAA clade</taxon>
        <taxon>indigoferoid/millettioid clade</taxon>
        <taxon>Phaseoleae</taxon>
        <taxon>Glycine</taxon>
        <taxon>Glycine subgen. Soja</taxon>
    </lineage>
</organism>
<keyword evidence="6 11" id="KW-0378">Hydrolase</keyword>
<evidence type="ECO:0000256" key="7">
    <source>
        <dbReference type="ARBA" id="ARBA00023085"/>
    </source>
</evidence>
<feature type="domain" description="Pectinesterase catalytic" evidence="10">
    <location>
        <begin position="40"/>
        <end position="142"/>
    </location>
</feature>
<dbReference type="Gene3D" id="2.160.20.10">
    <property type="entry name" value="Single-stranded right-handed beta-helix, Pectin lyase-like"/>
    <property type="match status" value="1"/>
</dbReference>
<keyword evidence="7" id="KW-0063">Aspartyl esterase</keyword>
<name>A0A445HEH3_GLYSO</name>
<evidence type="ECO:0000259" key="10">
    <source>
        <dbReference type="Pfam" id="PF01095"/>
    </source>
</evidence>
<keyword evidence="12" id="KW-1185">Reference proteome</keyword>
<comment type="caution">
    <text evidence="11">The sequence shown here is derived from an EMBL/GenBank/DDBJ whole genome shotgun (WGS) entry which is preliminary data.</text>
</comment>
<dbReference type="AlphaFoldDB" id="A0A445HEH3"/>
<comment type="subcellular location">
    <subcellularLocation>
        <location evidence="1">Secreted</location>
        <location evidence="1">Cell wall</location>
    </subcellularLocation>
</comment>
<sequence length="381" mass="42031">MMGHVESGATCLVALSLALHLVSATTTSSSLDVGAVRVVRVRRDGAGDFRTVTDAVNSIPSGNKRRVVVWIGRGVYREKITVDRSKPFVTFYGERNGNDNDNDSRDIMPIITYDATALRYGTVDSATVAVDADYFVAVNVAFVVRYLLPFSFLFIILFVSSRPIFVYGIQKNSSPRPEENSVGAQALAMRISGDKAAFFNCKFIGFQDTLCDDKGRHFFKDCYIQGTYDFIFGNGKSIYLVGLTYRSTIESVANGLSVITAQGRESMAEDTGFTFLHCNITGSGNGNTYLGRAWKKSPRVVFAYTYMGSLINTQGWFNNQVAHAKSNNQTIYYGEYRCMGPGAVSSGRVKFRKILSKEEAKPFLSMAYIHGGTWVVPPPKL</sequence>
<dbReference type="Pfam" id="PF01095">
    <property type="entry name" value="Pectinesterase"/>
    <property type="match status" value="2"/>
</dbReference>
<evidence type="ECO:0000313" key="11">
    <source>
        <dbReference type="EMBL" id="RZB71989.1"/>
    </source>
</evidence>
<feature type="transmembrane region" description="Helical" evidence="8">
    <location>
        <begin position="134"/>
        <end position="159"/>
    </location>
</feature>
<feature type="domain" description="Pectinesterase catalytic" evidence="10">
    <location>
        <begin position="184"/>
        <end position="371"/>
    </location>
</feature>
<evidence type="ECO:0000256" key="8">
    <source>
        <dbReference type="SAM" id="Phobius"/>
    </source>
</evidence>
<reference evidence="11 12" key="1">
    <citation type="submission" date="2018-09" db="EMBL/GenBank/DDBJ databases">
        <title>A high-quality reference genome of wild soybean provides a powerful tool to mine soybean genomes.</title>
        <authorList>
            <person name="Xie M."/>
            <person name="Chung C.Y.L."/>
            <person name="Li M.-W."/>
            <person name="Wong F.-L."/>
            <person name="Chan T.-F."/>
            <person name="Lam H.-M."/>
        </authorList>
    </citation>
    <scope>NUCLEOTIDE SEQUENCE [LARGE SCALE GENOMIC DNA]</scope>
    <source>
        <strain evidence="12">cv. W05</strain>
        <tissue evidence="11">Hypocotyl of etiolated seedlings</tissue>
    </source>
</reference>
<keyword evidence="5" id="KW-0964">Secreted</keyword>
<dbReference type="SUPFAM" id="SSF51126">
    <property type="entry name" value="Pectin lyase-like"/>
    <property type="match status" value="1"/>
</dbReference>
<keyword evidence="8" id="KW-0812">Transmembrane</keyword>
<dbReference type="GO" id="GO:0045490">
    <property type="term" value="P:pectin catabolic process"/>
    <property type="evidence" value="ECO:0007669"/>
    <property type="project" value="UniProtKB-UniPathway"/>
</dbReference>
<dbReference type="InterPro" id="IPR011050">
    <property type="entry name" value="Pectin_lyase_fold/virulence"/>
</dbReference>
<evidence type="ECO:0000313" key="12">
    <source>
        <dbReference type="Proteomes" id="UP000289340"/>
    </source>
</evidence>
<evidence type="ECO:0000256" key="2">
    <source>
        <dbReference type="ARBA" id="ARBA00005184"/>
    </source>
</evidence>
<evidence type="ECO:0000256" key="5">
    <source>
        <dbReference type="ARBA" id="ARBA00022512"/>
    </source>
</evidence>